<evidence type="ECO:0000256" key="4">
    <source>
        <dbReference type="ARBA" id="ARBA00023034"/>
    </source>
</evidence>
<dbReference type="Gramene" id="Kaladp0076s0325.1.v1.1">
    <property type="protein sequence ID" value="Kaladp0076s0325.1.v1.1"/>
    <property type="gene ID" value="Kaladp0076s0325.v1.1"/>
</dbReference>
<proteinExistence type="inferred from homology"/>
<evidence type="ECO:0000256" key="9">
    <source>
        <dbReference type="SAM" id="SignalP"/>
    </source>
</evidence>
<evidence type="ECO:0000256" key="7">
    <source>
        <dbReference type="ARBA" id="ARBA00023461"/>
    </source>
</evidence>
<keyword evidence="6" id="KW-0325">Glycoprotein</keyword>
<evidence type="ECO:0000313" key="11">
    <source>
        <dbReference type="Proteomes" id="UP000594263"/>
    </source>
</evidence>
<dbReference type="PANTHER" id="PTHR13481:SF0">
    <property type="entry name" value="SREBP REGULATING GENE PROTEIN"/>
    <property type="match status" value="1"/>
</dbReference>
<keyword evidence="5" id="KW-0472">Membrane</keyword>
<dbReference type="OMA" id="DSCDAVC"/>
<dbReference type="EnsemblPlants" id="Kaladp0076s0325.1.v1.1">
    <property type="protein sequence ID" value="Kaladp0076s0325.1.v1.1"/>
    <property type="gene ID" value="Kaladp0076s0325.v1.1"/>
</dbReference>
<feature type="chain" id="PRO_5029676297" description="SREBP regulating gene protein" evidence="9">
    <location>
        <begin position="24"/>
        <end position="269"/>
    </location>
</feature>
<protein>
    <recommendedName>
        <fullName evidence="8">SREBP regulating gene protein</fullName>
    </recommendedName>
</protein>
<dbReference type="PANTHER" id="PTHR13481">
    <property type="entry name" value="SREBP REGULATING GENE PROTEIN"/>
    <property type="match status" value="1"/>
</dbReference>
<evidence type="ECO:0000256" key="6">
    <source>
        <dbReference type="ARBA" id="ARBA00023180"/>
    </source>
</evidence>
<accession>A0A7N0UN48</accession>
<feature type="signal peptide" evidence="9">
    <location>
        <begin position="1"/>
        <end position="23"/>
    </location>
</feature>
<reference evidence="10" key="1">
    <citation type="submission" date="2021-01" db="UniProtKB">
        <authorList>
            <consortium name="EnsemblPlants"/>
        </authorList>
    </citation>
    <scope>IDENTIFICATION</scope>
</reference>
<evidence type="ECO:0000256" key="1">
    <source>
        <dbReference type="ARBA" id="ARBA00004194"/>
    </source>
</evidence>
<evidence type="ECO:0000256" key="5">
    <source>
        <dbReference type="ARBA" id="ARBA00023136"/>
    </source>
</evidence>
<evidence type="ECO:0000256" key="8">
    <source>
        <dbReference type="ARBA" id="ARBA00023485"/>
    </source>
</evidence>
<comment type="subcellular location">
    <subcellularLocation>
        <location evidence="1">Golgi apparatus membrane</location>
        <topology evidence="1">Single-pass membrane protein</topology>
    </subcellularLocation>
</comment>
<comment type="similarity">
    <text evidence="7">Belongs to the SPRING family.</text>
</comment>
<organism evidence="10 11">
    <name type="scientific">Kalanchoe fedtschenkoi</name>
    <name type="common">Lavender scallops</name>
    <name type="synonym">South American air plant</name>
    <dbReference type="NCBI Taxonomy" id="63787"/>
    <lineage>
        <taxon>Eukaryota</taxon>
        <taxon>Viridiplantae</taxon>
        <taxon>Streptophyta</taxon>
        <taxon>Embryophyta</taxon>
        <taxon>Tracheophyta</taxon>
        <taxon>Spermatophyta</taxon>
        <taxon>Magnoliopsida</taxon>
        <taxon>eudicotyledons</taxon>
        <taxon>Gunneridae</taxon>
        <taxon>Pentapetalae</taxon>
        <taxon>Saxifragales</taxon>
        <taxon>Crassulaceae</taxon>
        <taxon>Kalanchoe</taxon>
    </lineage>
</organism>
<keyword evidence="9" id="KW-0732">Signal</keyword>
<keyword evidence="11" id="KW-1185">Reference proteome</keyword>
<dbReference type="Proteomes" id="UP000594263">
    <property type="component" value="Unplaced"/>
</dbReference>
<keyword evidence="3" id="KW-1133">Transmembrane helix</keyword>
<dbReference type="GO" id="GO:2000640">
    <property type="term" value="P:positive regulation of SREBP signaling pathway"/>
    <property type="evidence" value="ECO:0007669"/>
    <property type="project" value="InterPro"/>
</dbReference>
<evidence type="ECO:0000313" key="10">
    <source>
        <dbReference type="EnsemblPlants" id="Kaladp0076s0325.1.v1.1"/>
    </source>
</evidence>
<evidence type="ECO:0000256" key="2">
    <source>
        <dbReference type="ARBA" id="ARBA00022692"/>
    </source>
</evidence>
<evidence type="ECO:0000256" key="3">
    <source>
        <dbReference type="ARBA" id="ARBA00022989"/>
    </source>
</evidence>
<name>A0A7N0UN48_KALFE</name>
<dbReference type="InterPro" id="IPR019352">
    <property type="entry name" value="SPRING1"/>
</dbReference>
<dbReference type="Pfam" id="PF10218">
    <property type="entry name" value="SPRING1"/>
    <property type="match status" value="1"/>
</dbReference>
<keyword evidence="2" id="KW-0812">Transmembrane</keyword>
<keyword evidence="4" id="KW-0333">Golgi apparatus</keyword>
<sequence length="269" mass="29470">MWELRSSLFLLLHLFRIFHSITAIRKDVGFPEPRFCRTSVQGRYLLADDNGHVCDALALDPETRCCPSTGGQYSCQGCNTISQCCDSYEFCVSCCLDPARTRKEEVLKVKIAKPVTAGTYSSVFDYCAGRCRHNSDSVIHENAYLSDAHHCFSLPANYSGVTVPLMEARLGGITVVVGRQAQSCDSVCKSKGQSCVATKLVVLNQCEIIQKHMSCKAGCLSSLGSDQPAEVLDDAPKNLNPGACLYSREQRVLSCDGSHRHTKRLCPCA</sequence>
<dbReference type="GO" id="GO:0000139">
    <property type="term" value="C:Golgi membrane"/>
    <property type="evidence" value="ECO:0007669"/>
    <property type="project" value="UniProtKB-SubCell"/>
</dbReference>
<dbReference type="AlphaFoldDB" id="A0A7N0UN48"/>